<evidence type="ECO:0000259" key="1">
    <source>
        <dbReference type="Pfam" id="PF04825"/>
    </source>
</evidence>
<dbReference type="EMBL" id="OV121135">
    <property type="protein sequence ID" value="CAH0554960.1"/>
    <property type="molecule type" value="Genomic_DNA"/>
</dbReference>
<proteinExistence type="predicted"/>
<dbReference type="Pfam" id="PF04825">
    <property type="entry name" value="Rad21_Rec8_N"/>
    <property type="match status" value="1"/>
</dbReference>
<keyword evidence="3" id="KW-1185">Reference proteome</keyword>
<organism evidence="2 3">
    <name type="scientific">Brassicogethes aeneus</name>
    <name type="common">Rape pollen beetle</name>
    <name type="synonym">Meligethes aeneus</name>
    <dbReference type="NCBI Taxonomy" id="1431903"/>
    <lineage>
        <taxon>Eukaryota</taxon>
        <taxon>Metazoa</taxon>
        <taxon>Ecdysozoa</taxon>
        <taxon>Arthropoda</taxon>
        <taxon>Hexapoda</taxon>
        <taxon>Insecta</taxon>
        <taxon>Pterygota</taxon>
        <taxon>Neoptera</taxon>
        <taxon>Endopterygota</taxon>
        <taxon>Coleoptera</taxon>
        <taxon>Polyphaga</taxon>
        <taxon>Cucujiformia</taxon>
        <taxon>Nitidulidae</taxon>
        <taxon>Meligethinae</taxon>
        <taxon>Brassicogethes</taxon>
    </lineage>
</organism>
<accession>A0A9P0FFV9</accession>
<dbReference type="InterPro" id="IPR006910">
    <property type="entry name" value="Rad21_Rec8_N"/>
</dbReference>
<evidence type="ECO:0000313" key="2">
    <source>
        <dbReference type="EMBL" id="CAH0554960.1"/>
    </source>
</evidence>
<sequence length="201" mass="23059">MFTDIELLYRQHGGRFGIAWNASIRGIKFIPSKQIMEFDIIRICEDIMKYIASNSSMPKKRMSLRLVATLTNGVVKIFKQQVNICEDEVIRFISRVTVPLIFENISFIESRDIFREPESPIPIGKRKRRVKKAVEVSPDIIGDFRQALDTLEQQTAKKQTPTARITDITIQEDLPIRRPEEQIEGFGEIGGLILPDALVRT</sequence>
<dbReference type="OrthoDB" id="10071381at2759"/>
<reference evidence="2" key="1">
    <citation type="submission" date="2021-12" db="EMBL/GenBank/DDBJ databases">
        <authorList>
            <person name="King R."/>
        </authorList>
    </citation>
    <scope>NUCLEOTIDE SEQUENCE</scope>
</reference>
<dbReference type="AlphaFoldDB" id="A0A9P0FFV9"/>
<evidence type="ECO:0000313" key="3">
    <source>
        <dbReference type="Proteomes" id="UP001154078"/>
    </source>
</evidence>
<gene>
    <name evidence="2" type="ORF">MELIAE_LOCUS6417</name>
</gene>
<name>A0A9P0FFV9_BRAAE</name>
<feature type="domain" description="Rad21/Rec8-like protein N-terminal" evidence="1">
    <location>
        <begin position="1"/>
        <end position="98"/>
    </location>
</feature>
<protein>
    <recommendedName>
        <fullName evidence="1">Rad21/Rec8-like protein N-terminal domain-containing protein</fullName>
    </recommendedName>
</protein>
<dbReference type="Proteomes" id="UP001154078">
    <property type="component" value="Chromosome 4"/>
</dbReference>